<reference evidence="1 2" key="2">
    <citation type="journal article" date="2022" name="Mol. Ecol. Resour.">
        <title>The genomes of chicory, endive, great burdock and yacon provide insights into Asteraceae paleo-polyploidization history and plant inulin production.</title>
        <authorList>
            <person name="Fan W."/>
            <person name="Wang S."/>
            <person name="Wang H."/>
            <person name="Wang A."/>
            <person name="Jiang F."/>
            <person name="Liu H."/>
            <person name="Zhao H."/>
            <person name="Xu D."/>
            <person name="Zhang Y."/>
        </authorList>
    </citation>
    <scope>NUCLEOTIDE SEQUENCE [LARGE SCALE GENOMIC DNA]</scope>
    <source>
        <strain evidence="2">cv. Niubang</strain>
    </source>
</reference>
<accession>A0ACB9EEB9</accession>
<comment type="caution">
    <text evidence="1">The sequence shown here is derived from an EMBL/GenBank/DDBJ whole genome shotgun (WGS) entry which is preliminary data.</text>
</comment>
<dbReference type="EMBL" id="CM042048">
    <property type="protein sequence ID" value="KAI3757157.1"/>
    <property type="molecule type" value="Genomic_DNA"/>
</dbReference>
<proteinExistence type="predicted"/>
<protein>
    <submittedName>
        <fullName evidence="1">Uncharacterized protein</fullName>
    </submittedName>
</protein>
<dbReference type="Proteomes" id="UP001055879">
    <property type="component" value="Linkage Group LG02"/>
</dbReference>
<evidence type="ECO:0000313" key="2">
    <source>
        <dbReference type="Proteomes" id="UP001055879"/>
    </source>
</evidence>
<evidence type="ECO:0000313" key="1">
    <source>
        <dbReference type="EMBL" id="KAI3757157.1"/>
    </source>
</evidence>
<keyword evidence="2" id="KW-1185">Reference proteome</keyword>
<sequence>MCQMYTIAVTLLRTPPSSNPNIFPQSFNPSPITVASLMKSFKFLLSIPYSSISDHRRPPPPQSSICC</sequence>
<reference evidence="2" key="1">
    <citation type="journal article" date="2022" name="Mol. Ecol. Resour.">
        <title>The genomes of chicory, endive, great burdock and yacon provide insights into Asteraceae palaeo-polyploidization history and plant inulin production.</title>
        <authorList>
            <person name="Fan W."/>
            <person name="Wang S."/>
            <person name="Wang H."/>
            <person name="Wang A."/>
            <person name="Jiang F."/>
            <person name="Liu H."/>
            <person name="Zhao H."/>
            <person name="Xu D."/>
            <person name="Zhang Y."/>
        </authorList>
    </citation>
    <scope>NUCLEOTIDE SEQUENCE [LARGE SCALE GENOMIC DNA]</scope>
    <source>
        <strain evidence="2">cv. Niubang</strain>
    </source>
</reference>
<organism evidence="1 2">
    <name type="scientific">Arctium lappa</name>
    <name type="common">Greater burdock</name>
    <name type="synonym">Lappa major</name>
    <dbReference type="NCBI Taxonomy" id="4217"/>
    <lineage>
        <taxon>Eukaryota</taxon>
        <taxon>Viridiplantae</taxon>
        <taxon>Streptophyta</taxon>
        <taxon>Embryophyta</taxon>
        <taxon>Tracheophyta</taxon>
        <taxon>Spermatophyta</taxon>
        <taxon>Magnoliopsida</taxon>
        <taxon>eudicotyledons</taxon>
        <taxon>Gunneridae</taxon>
        <taxon>Pentapetalae</taxon>
        <taxon>asterids</taxon>
        <taxon>campanulids</taxon>
        <taxon>Asterales</taxon>
        <taxon>Asteraceae</taxon>
        <taxon>Carduoideae</taxon>
        <taxon>Cardueae</taxon>
        <taxon>Arctiinae</taxon>
        <taxon>Arctium</taxon>
    </lineage>
</organism>
<gene>
    <name evidence="1" type="ORF">L6452_04691</name>
</gene>
<name>A0ACB9EEB9_ARCLA</name>